<dbReference type="RefSeq" id="WP_126606066.1">
    <property type="nucleotide sequence ID" value="NZ_AP025144.1"/>
</dbReference>
<feature type="transmembrane region" description="Helical" evidence="9">
    <location>
        <begin position="98"/>
        <end position="119"/>
    </location>
</feature>
<evidence type="ECO:0000313" key="11">
    <source>
        <dbReference type="Proteomes" id="UP001156690"/>
    </source>
</evidence>
<feature type="transmembrane region" description="Helical" evidence="9">
    <location>
        <begin position="320"/>
        <end position="349"/>
    </location>
</feature>
<keyword evidence="7 9" id="KW-0472">Membrane</keyword>
<dbReference type="GO" id="GO:0015297">
    <property type="term" value="F:antiporter activity"/>
    <property type="evidence" value="ECO:0007669"/>
    <property type="project" value="InterPro"/>
</dbReference>
<dbReference type="Pfam" id="PF01554">
    <property type="entry name" value="MatE"/>
    <property type="match status" value="2"/>
</dbReference>
<dbReference type="EMBL" id="BSNX01000032">
    <property type="protein sequence ID" value="GLQ73515.1"/>
    <property type="molecule type" value="Genomic_DNA"/>
</dbReference>
<feature type="transmembrane region" description="Helical" evidence="9">
    <location>
        <begin position="369"/>
        <end position="391"/>
    </location>
</feature>
<gene>
    <name evidence="10" type="ORF">GCM10007932_28750</name>
</gene>
<accession>A0AAV5NS32</accession>
<evidence type="ECO:0000256" key="6">
    <source>
        <dbReference type="ARBA" id="ARBA00022989"/>
    </source>
</evidence>
<feature type="transmembrane region" description="Helical" evidence="9">
    <location>
        <begin position="171"/>
        <end position="190"/>
    </location>
</feature>
<dbReference type="PANTHER" id="PTHR42925">
    <property type="entry name" value="MULTIDRUG AND TOXIN EFFLUX PROTEIN MATE FAMILY"/>
    <property type="match status" value="1"/>
</dbReference>
<evidence type="ECO:0000256" key="2">
    <source>
        <dbReference type="ARBA" id="ARBA00013489"/>
    </source>
</evidence>
<dbReference type="PANTHER" id="PTHR42925:SF2">
    <property type="entry name" value="NA+ DRIVEN MULTIDRUG EFFLUX PUMP"/>
    <property type="match status" value="1"/>
</dbReference>
<dbReference type="Proteomes" id="UP001156690">
    <property type="component" value="Unassembled WGS sequence"/>
</dbReference>
<dbReference type="GO" id="GO:0042910">
    <property type="term" value="F:xenobiotic transmembrane transporter activity"/>
    <property type="evidence" value="ECO:0007669"/>
    <property type="project" value="InterPro"/>
</dbReference>
<evidence type="ECO:0000256" key="3">
    <source>
        <dbReference type="ARBA" id="ARBA00022448"/>
    </source>
</evidence>
<evidence type="ECO:0000256" key="4">
    <source>
        <dbReference type="ARBA" id="ARBA00022475"/>
    </source>
</evidence>
<feature type="transmembrane region" description="Helical" evidence="9">
    <location>
        <begin position="250"/>
        <end position="271"/>
    </location>
</feature>
<protein>
    <recommendedName>
        <fullName evidence="2">Multidrug resistance protein NorM</fullName>
    </recommendedName>
    <alternativeName>
        <fullName evidence="8">Na(+)/drug antiporter</fullName>
    </alternativeName>
</protein>
<comment type="caution">
    <text evidence="10">The sequence shown here is derived from an EMBL/GenBank/DDBJ whole genome shotgun (WGS) entry which is preliminary data.</text>
</comment>
<dbReference type="NCBIfam" id="TIGR00797">
    <property type="entry name" value="matE"/>
    <property type="match status" value="1"/>
</dbReference>
<evidence type="ECO:0000256" key="5">
    <source>
        <dbReference type="ARBA" id="ARBA00022692"/>
    </source>
</evidence>
<dbReference type="PIRSF" id="PIRSF006603">
    <property type="entry name" value="DinF"/>
    <property type="match status" value="1"/>
</dbReference>
<keyword evidence="4" id="KW-1003">Cell membrane</keyword>
<evidence type="ECO:0000256" key="7">
    <source>
        <dbReference type="ARBA" id="ARBA00023136"/>
    </source>
</evidence>
<feature type="transmembrane region" description="Helical" evidence="9">
    <location>
        <begin position="291"/>
        <end position="308"/>
    </location>
</feature>
<reference evidence="11" key="1">
    <citation type="journal article" date="2019" name="Int. J. Syst. Evol. Microbiol.">
        <title>The Global Catalogue of Microorganisms (GCM) 10K type strain sequencing project: providing services to taxonomists for standard genome sequencing and annotation.</title>
        <authorList>
            <consortium name="The Broad Institute Genomics Platform"/>
            <consortium name="The Broad Institute Genome Sequencing Center for Infectious Disease"/>
            <person name="Wu L."/>
            <person name="Ma J."/>
        </authorList>
    </citation>
    <scope>NUCLEOTIDE SEQUENCE [LARGE SCALE GENOMIC DNA]</scope>
    <source>
        <strain evidence="11">NBRC 15640</strain>
    </source>
</reference>
<proteinExistence type="predicted"/>
<dbReference type="GO" id="GO:0005886">
    <property type="term" value="C:plasma membrane"/>
    <property type="evidence" value="ECO:0007669"/>
    <property type="project" value="UniProtKB-SubCell"/>
</dbReference>
<name>A0AAV5NS32_9VIBR</name>
<feature type="transmembrane region" description="Helical" evidence="9">
    <location>
        <begin position="139"/>
        <end position="159"/>
    </location>
</feature>
<dbReference type="InterPro" id="IPR047135">
    <property type="entry name" value="YsiQ"/>
</dbReference>
<evidence type="ECO:0000256" key="9">
    <source>
        <dbReference type="SAM" id="Phobius"/>
    </source>
</evidence>
<organism evidence="10 11">
    <name type="scientific">Vibrio penaeicida</name>
    <dbReference type="NCBI Taxonomy" id="104609"/>
    <lineage>
        <taxon>Bacteria</taxon>
        <taxon>Pseudomonadati</taxon>
        <taxon>Pseudomonadota</taxon>
        <taxon>Gammaproteobacteria</taxon>
        <taxon>Vibrionales</taxon>
        <taxon>Vibrionaceae</taxon>
        <taxon>Vibrio</taxon>
    </lineage>
</organism>
<dbReference type="InterPro" id="IPR002528">
    <property type="entry name" value="MATE_fam"/>
</dbReference>
<keyword evidence="6 9" id="KW-1133">Transmembrane helix</keyword>
<sequence length="459" mass="49526">MTSAMHLVFHHTRGDFIRKLFAIALPIALQSVMFSSRGLVDVLMLGQLGEADIAAVGIASRAMFVTTIMLVGITTGGSMLIAQYWGAGNHKGVKESTALTWMIASLTAAVTVVGFSLFPSQVMSLATDSPEVVALGTDYILLTAFSMFGVAFVASMAVGLRSIQKPGLSTFFSGIGIVSNVFLNWVFIFGNIGAPAMGIKGAAIATLISSAIEVCCLYGYLYSKKHLLSFGFHEMVTVWNRETVIRFLKLSMPTTFNFLAWAGGLFVYHAIMGQTGVQGLAALSVMTPVESISLCVMIGISTASAALIGNQLGAKDLESIYYRAIGLVVVNIGVGIVTATLLYLSQIYILEAFTALSDETRALSQKFMLVLSVGIVLRSLPMMAIVGVLRAGGDVNFCLYQDLVAQWVIGIPVTAFCAIVLGWKPEYIYALFLLEELIKWFGSTYRIKSKKWIRNLVEN</sequence>
<comment type="subcellular location">
    <subcellularLocation>
        <location evidence="1">Cell inner membrane</location>
        <topology evidence="1">Multi-pass membrane protein</topology>
    </subcellularLocation>
</comment>
<feature type="transmembrane region" description="Helical" evidence="9">
    <location>
        <begin position="60"/>
        <end position="86"/>
    </location>
</feature>
<feature type="transmembrane region" description="Helical" evidence="9">
    <location>
        <begin position="202"/>
        <end position="221"/>
    </location>
</feature>
<feature type="transmembrane region" description="Helical" evidence="9">
    <location>
        <begin position="20"/>
        <end position="40"/>
    </location>
</feature>
<dbReference type="AlphaFoldDB" id="A0AAV5NS32"/>
<keyword evidence="11" id="KW-1185">Reference proteome</keyword>
<evidence type="ECO:0000256" key="8">
    <source>
        <dbReference type="ARBA" id="ARBA00030855"/>
    </source>
</evidence>
<evidence type="ECO:0000256" key="1">
    <source>
        <dbReference type="ARBA" id="ARBA00004429"/>
    </source>
</evidence>
<keyword evidence="5 9" id="KW-0812">Transmembrane</keyword>
<evidence type="ECO:0000313" key="10">
    <source>
        <dbReference type="EMBL" id="GLQ73515.1"/>
    </source>
</evidence>
<feature type="transmembrane region" description="Helical" evidence="9">
    <location>
        <begin position="403"/>
        <end position="421"/>
    </location>
</feature>
<dbReference type="InterPro" id="IPR048279">
    <property type="entry name" value="MdtK-like"/>
</dbReference>
<keyword evidence="3" id="KW-0813">Transport</keyword>